<feature type="region of interest" description="Disordered" evidence="1">
    <location>
        <begin position="224"/>
        <end position="277"/>
    </location>
</feature>
<feature type="compositionally biased region" description="Basic and acidic residues" evidence="1">
    <location>
        <begin position="239"/>
        <end position="249"/>
    </location>
</feature>
<evidence type="ECO:0000313" key="2">
    <source>
        <dbReference type="EMBL" id="MFD1570205.1"/>
    </source>
</evidence>
<organism evidence="2 3">
    <name type="scientific">Halorubrum laminariae</name>
    <dbReference type="NCBI Taxonomy" id="1433523"/>
    <lineage>
        <taxon>Archaea</taxon>
        <taxon>Methanobacteriati</taxon>
        <taxon>Methanobacteriota</taxon>
        <taxon>Stenosarchaea group</taxon>
        <taxon>Halobacteria</taxon>
        <taxon>Halobacteriales</taxon>
        <taxon>Haloferacaceae</taxon>
        <taxon>Halorubrum</taxon>
    </lineage>
</organism>
<dbReference type="AlphaFoldDB" id="A0ABD6BZA5"/>
<dbReference type="Proteomes" id="UP001597185">
    <property type="component" value="Unassembled WGS sequence"/>
</dbReference>
<keyword evidence="3" id="KW-1185">Reference proteome</keyword>
<dbReference type="RefSeq" id="WP_256418052.1">
    <property type="nucleotide sequence ID" value="NZ_JANHDL010000004.1"/>
</dbReference>
<comment type="caution">
    <text evidence="2">The sequence shown here is derived from an EMBL/GenBank/DDBJ whole genome shotgun (WGS) entry which is preliminary data.</text>
</comment>
<feature type="compositionally biased region" description="Polar residues" evidence="1">
    <location>
        <begin position="229"/>
        <end position="238"/>
    </location>
</feature>
<dbReference type="EMBL" id="JBHUDB010000002">
    <property type="protein sequence ID" value="MFD1570205.1"/>
    <property type="molecule type" value="Genomic_DNA"/>
</dbReference>
<gene>
    <name evidence="2" type="ORF">ACFR9T_06335</name>
</gene>
<name>A0ABD6BZA5_9EURY</name>
<evidence type="ECO:0000256" key="1">
    <source>
        <dbReference type="SAM" id="MobiDB-lite"/>
    </source>
</evidence>
<accession>A0ABD6BZA5</accession>
<evidence type="ECO:0000313" key="3">
    <source>
        <dbReference type="Proteomes" id="UP001597185"/>
    </source>
</evidence>
<sequence length="277" mass="30956">MREYTIHRVDEAGKQIPADEDAQFDPRLFEQSIHGLQSLVMDITRIDDRQGFDADDDEPEYRAEHELDTEDGQEVIHIDPESMLHDAIFMINPEWDVSVVTDRLHEFGYGIRTSVDCGGGVLVYADLFVQNGAFRWGRVGHTDVVDDAGDGFEVDHIDRHTSSRVATHLIRELENSVRTGYATTVDSAATAFDFIATKTDIPPSGRRPPGSRELRETAWQKTWAEARGKTQQTVSDNVRSARSDLRGRLDNPSLGSRGPALEQIDPDGDEPGAIRLV</sequence>
<reference evidence="2 3" key="1">
    <citation type="journal article" date="2019" name="Int. J. Syst. Evol. Microbiol.">
        <title>The Global Catalogue of Microorganisms (GCM) 10K type strain sequencing project: providing services to taxonomists for standard genome sequencing and annotation.</title>
        <authorList>
            <consortium name="The Broad Institute Genomics Platform"/>
            <consortium name="The Broad Institute Genome Sequencing Center for Infectious Disease"/>
            <person name="Wu L."/>
            <person name="Ma J."/>
        </authorList>
    </citation>
    <scope>NUCLEOTIDE SEQUENCE [LARGE SCALE GENOMIC DNA]</scope>
    <source>
        <strain evidence="2 3">CGMCC 1.12689</strain>
    </source>
</reference>
<protein>
    <submittedName>
        <fullName evidence="2">Uncharacterized protein</fullName>
    </submittedName>
</protein>
<proteinExistence type="predicted"/>